<sequence length="144" mass="15445">MIPSISQRQGQSRDHRSCVVAAVLLFLAIFSWTGSTAYGSCGDWLAHPSGTEHSSDMDPPNQVDSPSPVPTTPCNGPNCRSIPNPSVPHPSAATTSYETFKVSACRQQSDESLIRDEATDFSFDQDAGGHPGHPGRIERPPQNV</sequence>
<protein>
    <submittedName>
        <fullName evidence="2">Uncharacterized protein</fullName>
    </submittedName>
</protein>
<organism evidence="2 3">
    <name type="scientific">Stieleria maiorica</name>
    <dbReference type="NCBI Taxonomy" id="2795974"/>
    <lineage>
        <taxon>Bacteria</taxon>
        <taxon>Pseudomonadati</taxon>
        <taxon>Planctomycetota</taxon>
        <taxon>Planctomycetia</taxon>
        <taxon>Pirellulales</taxon>
        <taxon>Pirellulaceae</taxon>
        <taxon>Stieleria</taxon>
    </lineage>
</organism>
<feature type="compositionally biased region" description="Basic and acidic residues" evidence="1">
    <location>
        <begin position="108"/>
        <end position="118"/>
    </location>
</feature>
<evidence type="ECO:0000313" key="3">
    <source>
        <dbReference type="Proteomes" id="UP000321353"/>
    </source>
</evidence>
<dbReference type="KEGG" id="smam:Mal15_28260"/>
<evidence type="ECO:0000313" key="2">
    <source>
        <dbReference type="EMBL" id="QEF98770.1"/>
    </source>
</evidence>
<dbReference type="Proteomes" id="UP000321353">
    <property type="component" value="Chromosome"/>
</dbReference>
<dbReference type="AlphaFoldDB" id="A0A5B9MFI0"/>
<keyword evidence="3" id="KW-1185">Reference proteome</keyword>
<feature type="region of interest" description="Disordered" evidence="1">
    <location>
        <begin position="43"/>
        <end position="94"/>
    </location>
</feature>
<feature type="compositionally biased region" description="Basic and acidic residues" evidence="1">
    <location>
        <begin position="135"/>
        <end position="144"/>
    </location>
</feature>
<feature type="region of interest" description="Disordered" evidence="1">
    <location>
        <begin position="108"/>
        <end position="144"/>
    </location>
</feature>
<dbReference type="EMBL" id="CP036264">
    <property type="protein sequence ID" value="QEF98770.1"/>
    <property type="molecule type" value="Genomic_DNA"/>
</dbReference>
<evidence type="ECO:0000256" key="1">
    <source>
        <dbReference type="SAM" id="MobiDB-lite"/>
    </source>
</evidence>
<name>A0A5B9MFI0_9BACT</name>
<gene>
    <name evidence="2" type="ORF">Mal15_28260</name>
</gene>
<proteinExistence type="predicted"/>
<reference evidence="2 3" key="1">
    <citation type="submission" date="2019-02" db="EMBL/GenBank/DDBJ databases">
        <title>Planctomycetal bacteria perform biofilm scaping via a novel small molecule.</title>
        <authorList>
            <person name="Jeske O."/>
            <person name="Boedeker C."/>
            <person name="Wiegand S."/>
            <person name="Breitling P."/>
            <person name="Kallscheuer N."/>
            <person name="Jogler M."/>
            <person name="Rohde M."/>
            <person name="Petersen J."/>
            <person name="Medema M.H."/>
            <person name="Surup F."/>
            <person name="Jogler C."/>
        </authorList>
    </citation>
    <scope>NUCLEOTIDE SEQUENCE [LARGE SCALE GENOMIC DNA]</scope>
    <source>
        <strain evidence="2 3">Mal15</strain>
    </source>
</reference>
<accession>A0A5B9MFI0</accession>